<dbReference type="OrthoDB" id="3795771at2759"/>
<feature type="compositionally biased region" description="Basic and acidic residues" evidence="1">
    <location>
        <begin position="1"/>
        <end position="12"/>
    </location>
</feature>
<evidence type="ECO:0000313" key="3">
    <source>
        <dbReference type="Proteomes" id="UP001140560"/>
    </source>
</evidence>
<gene>
    <name evidence="2" type="ORF">N0V83_006826</name>
</gene>
<proteinExistence type="predicted"/>
<accession>A0A9W8Y8B8</accession>
<feature type="region of interest" description="Disordered" evidence="1">
    <location>
        <begin position="232"/>
        <end position="283"/>
    </location>
</feature>
<sequence>MDSKRSSRKILEAKGQSKRRVANMPEGRKKTTGRVQKPALDVPIRLPYELTPAQVRYAQGLAAIGTPSCPQYPNAELLERMRQKPAPPAHTAAPDLIPSRTPSSSGNDLKLPVPLYLSTPSQPGMRANWEAEALEVIRKRGFSLDNLWSANTWNMKSSREARLKLLKDDGYDITPLTIKGVTSAQITQAILGHIESRKQQIQAVTLPKQGMEKAVQDHGGVQQSTQLVDELHGRSKNRLQARRFKSSVPAKRKDCHEDEEMDQDAGTPTDGGSTPLPCSDGPALKKLCTLSPAERRKKIEIKPIKRNIFYASRIAQKSFTTVADPSPSDRSVPQSQMTPRSPIPASRIVFSPYDRSPRPLNLADVNIGSRGLRHMVDEMKYLSDTEDGHGVHYLLEPETSDSGKGYDENPSVMKSDVIDAAAEYSLQDKRYRHRISMAEGLQGGIVLQGDARALQGLLKHLRTGNLIHPKEWFFDGTDMVRRDIFPMIPFSLADGTKTVLAKVESMLERGQDEGGLVVRVGQIWDGRKLRWG</sequence>
<evidence type="ECO:0000256" key="1">
    <source>
        <dbReference type="SAM" id="MobiDB-lite"/>
    </source>
</evidence>
<dbReference type="AlphaFoldDB" id="A0A9W8Y8B8"/>
<name>A0A9W8Y8B8_9PLEO</name>
<feature type="region of interest" description="Disordered" evidence="1">
    <location>
        <begin position="1"/>
        <end position="38"/>
    </location>
</feature>
<dbReference type="EMBL" id="JAPEUY010000011">
    <property type="protein sequence ID" value="KAJ4368469.1"/>
    <property type="molecule type" value="Genomic_DNA"/>
</dbReference>
<feature type="compositionally biased region" description="Basic residues" evidence="1">
    <location>
        <begin position="234"/>
        <end position="245"/>
    </location>
</feature>
<protein>
    <submittedName>
        <fullName evidence="2">Uncharacterized protein</fullName>
    </submittedName>
</protein>
<feature type="region of interest" description="Disordered" evidence="1">
    <location>
        <begin position="320"/>
        <end position="347"/>
    </location>
</feature>
<feature type="compositionally biased region" description="Polar residues" evidence="1">
    <location>
        <begin position="320"/>
        <end position="339"/>
    </location>
</feature>
<comment type="caution">
    <text evidence="2">The sequence shown here is derived from an EMBL/GenBank/DDBJ whole genome shotgun (WGS) entry which is preliminary data.</text>
</comment>
<evidence type="ECO:0000313" key="2">
    <source>
        <dbReference type="EMBL" id="KAJ4368469.1"/>
    </source>
</evidence>
<keyword evidence="3" id="KW-1185">Reference proteome</keyword>
<organism evidence="2 3">
    <name type="scientific">Neocucurbitaria cava</name>
    <dbReference type="NCBI Taxonomy" id="798079"/>
    <lineage>
        <taxon>Eukaryota</taxon>
        <taxon>Fungi</taxon>
        <taxon>Dikarya</taxon>
        <taxon>Ascomycota</taxon>
        <taxon>Pezizomycotina</taxon>
        <taxon>Dothideomycetes</taxon>
        <taxon>Pleosporomycetidae</taxon>
        <taxon>Pleosporales</taxon>
        <taxon>Pleosporineae</taxon>
        <taxon>Cucurbitariaceae</taxon>
        <taxon>Neocucurbitaria</taxon>
    </lineage>
</organism>
<dbReference type="Proteomes" id="UP001140560">
    <property type="component" value="Unassembled WGS sequence"/>
</dbReference>
<feature type="region of interest" description="Disordered" evidence="1">
    <location>
        <begin position="83"/>
        <end position="108"/>
    </location>
</feature>
<reference evidence="2" key="1">
    <citation type="submission" date="2022-10" db="EMBL/GenBank/DDBJ databases">
        <title>Tapping the CABI collections for fungal endophytes: first genome assemblies for Collariella, Neodidymelliopsis, Ascochyta clinopodiicola, Didymella pomorum, Didymosphaeria variabile, Neocosmospora piperis and Neocucurbitaria cava.</title>
        <authorList>
            <person name="Hill R."/>
        </authorList>
    </citation>
    <scope>NUCLEOTIDE SEQUENCE</scope>
    <source>
        <strain evidence="2">IMI 356814</strain>
    </source>
</reference>